<accession>A0ABR8YM95</accession>
<dbReference type="EMBL" id="JACSQC010000010">
    <property type="protein sequence ID" value="MBD8045373.1"/>
    <property type="molecule type" value="Genomic_DNA"/>
</dbReference>
<dbReference type="InterPro" id="IPR036291">
    <property type="entry name" value="NAD(P)-bd_dom_sf"/>
</dbReference>
<dbReference type="RefSeq" id="WP_191749217.1">
    <property type="nucleotide sequence ID" value="NZ_JACSQC010000010.1"/>
</dbReference>
<dbReference type="SUPFAM" id="SSF51735">
    <property type="entry name" value="NAD(P)-binding Rossmann-fold domains"/>
    <property type="match status" value="1"/>
</dbReference>
<comment type="caution">
    <text evidence="1">The sequence shown here is derived from an EMBL/GenBank/DDBJ whole genome shotgun (WGS) entry which is preliminary data.</text>
</comment>
<dbReference type="PANTHER" id="PTHR43431:SF7">
    <property type="entry name" value="OXIDOREDUCTASE, SHORT CHAIN DEHYDROGENASE_REDUCTASE FAMILY (AFU_ORTHOLOGUE AFUA_5G14000)"/>
    <property type="match status" value="1"/>
</dbReference>
<evidence type="ECO:0000313" key="1">
    <source>
        <dbReference type="EMBL" id="MBD8045373.1"/>
    </source>
</evidence>
<dbReference type="PANTHER" id="PTHR43431">
    <property type="entry name" value="OXIDOREDUCTASE, SHORT CHAIN DEHYDROGENASE/REDUCTASE FAMILY (AFU_ORTHOLOGUE AFUA_5G14000)"/>
    <property type="match status" value="1"/>
</dbReference>
<gene>
    <name evidence="1" type="ORF">H9638_16315</name>
</gene>
<dbReference type="InterPro" id="IPR002347">
    <property type="entry name" value="SDR_fam"/>
</dbReference>
<organism evidence="1 2">
    <name type="scientific">Arthrobacter pullicola</name>
    <dbReference type="NCBI Taxonomy" id="2762224"/>
    <lineage>
        <taxon>Bacteria</taxon>
        <taxon>Bacillati</taxon>
        <taxon>Actinomycetota</taxon>
        <taxon>Actinomycetes</taxon>
        <taxon>Micrococcales</taxon>
        <taxon>Micrococcaceae</taxon>
        <taxon>Arthrobacter</taxon>
    </lineage>
</organism>
<reference evidence="1 2" key="1">
    <citation type="submission" date="2020-08" db="EMBL/GenBank/DDBJ databases">
        <title>A Genomic Blueprint of the Chicken Gut Microbiome.</title>
        <authorList>
            <person name="Gilroy R."/>
            <person name="Ravi A."/>
            <person name="Getino M."/>
            <person name="Pursley I."/>
            <person name="Horton D.L."/>
            <person name="Alikhan N.-F."/>
            <person name="Baker D."/>
            <person name="Gharbi K."/>
            <person name="Hall N."/>
            <person name="Watson M."/>
            <person name="Adriaenssens E.M."/>
            <person name="Foster-Nyarko E."/>
            <person name="Jarju S."/>
            <person name="Secka A."/>
            <person name="Antonio M."/>
            <person name="Oren A."/>
            <person name="Chaudhuri R."/>
            <person name="La Ragione R.M."/>
            <person name="Hildebrand F."/>
            <person name="Pallen M.J."/>
        </authorList>
    </citation>
    <scope>NUCLEOTIDE SEQUENCE [LARGE SCALE GENOMIC DNA]</scope>
    <source>
        <strain evidence="1 2">Sa2BUA2</strain>
    </source>
</reference>
<dbReference type="Gene3D" id="3.40.50.720">
    <property type="entry name" value="NAD(P)-binding Rossmann-like Domain"/>
    <property type="match status" value="1"/>
</dbReference>
<name>A0ABR8YM95_9MICC</name>
<dbReference type="Proteomes" id="UP000652763">
    <property type="component" value="Unassembled WGS sequence"/>
</dbReference>
<protein>
    <submittedName>
        <fullName evidence="1">SDR family NAD(P)-dependent oxidoreductase</fullName>
    </submittedName>
</protein>
<dbReference type="Pfam" id="PF00106">
    <property type="entry name" value="adh_short"/>
    <property type="match status" value="1"/>
</dbReference>
<proteinExistence type="predicted"/>
<sequence length="246" mass="25873">MSAITSPVLVVFGAGPGLGASVARRFGREGFRVALVGRRQEPLQDFAETLKAEGIEAAPFTADLSDPARIPSLIADIRERFGRIDVIEYGPASAADQGFVPAAELDTADLEKYLRLFLLTPVEIVRSVLPELIERGNGAILVTHGSSSATGIPFLSGVGPAMAAMRNYLYSLNGELEGTGVYAGTLTIGALITSGEPFADQGFPGDAEAAATFPTVHPDTLAGLYWDMYVQRGAAEQAYPQLAVTA</sequence>
<keyword evidence="2" id="KW-1185">Reference proteome</keyword>
<evidence type="ECO:0000313" key="2">
    <source>
        <dbReference type="Proteomes" id="UP000652763"/>
    </source>
</evidence>